<feature type="region of interest" description="Disordered" evidence="9">
    <location>
        <begin position="134"/>
        <end position="170"/>
    </location>
</feature>
<keyword evidence="13" id="KW-1185">Reference proteome</keyword>
<dbReference type="Pfam" id="PF00924">
    <property type="entry name" value="MS_channel_2nd"/>
    <property type="match status" value="1"/>
</dbReference>
<comment type="caution">
    <text evidence="12">The sequence shown here is derived from an EMBL/GenBank/DDBJ whole genome shotgun (WGS) entry which is preliminary data.</text>
</comment>
<keyword evidence="6 8" id="KW-0472">Membrane</keyword>
<dbReference type="SUPFAM" id="SSF50182">
    <property type="entry name" value="Sm-like ribonucleoproteins"/>
    <property type="match status" value="1"/>
</dbReference>
<evidence type="ECO:0000256" key="4">
    <source>
        <dbReference type="ARBA" id="ARBA00022989"/>
    </source>
</evidence>
<organism evidence="12 13">
    <name type="scientific">Hevea brasiliensis</name>
    <name type="common">Para rubber tree</name>
    <name type="synonym">Siphonia brasiliensis</name>
    <dbReference type="NCBI Taxonomy" id="3981"/>
    <lineage>
        <taxon>Eukaryota</taxon>
        <taxon>Viridiplantae</taxon>
        <taxon>Streptophyta</taxon>
        <taxon>Embryophyta</taxon>
        <taxon>Tracheophyta</taxon>
        <taxon>Spermatophyta</taxon>
        <taxon>Magnoliopsida</taxon>
        <taxon>eudicotyledons</taxon>
        <taxon>Gunneridae</taxon>
        <taxon>Pentapetalae</taxon>
        <taxon>rosids</taxon>
        <taxon>fabids</taxon>
        <taxon>Malpighiales</taxon>
        <taxon>Euphorbiaceae</taxon>
        <taxon>Crotonoideae</taxon>
        <taxon>Micrandreae</taxon>
        <taxon>Hevea</taxon>
    </lineage>
</organism>
<proteinExistence type="inferred from homology"/>
<evidence type="ECO:0000313" key="13">
    <source>
        <dbReference type="Proteomes" id="UP001174677"/>
    </source>
</evidence>
<keyword evidence="3 10" id="KW-0812">Transmembrane</keyword>
<dbReference type="InterPro" id="IPR006685">
    <property type="entry name" value="MscS_channel_2nd"/>
</dbReference>
<dbReference type="Proteomes" id="UP001174677">
    <property type="component" value="Chromosome 2"/>
</dbReference>
<gene>
    <name evidence="12" type="ORF">P3X46_001968</name>
</gene>
<feature type="transmembrane region" description="Helical" evidence="10">
    <location>
        <begin position="221"/>
        <end position="244"/>
    </location>
</feature>
<feature type="compositionally biased region" description="Basic and acidic residues" evidence="9">
    <location>
        <begin position="44"/>
        <end position="56"/>
    </location>
</feature>
<keyword evidence="4 10" id="KW-1133">Transmembrane helix</keyword>
<keyword evidence="5" id="KW-0813">Transport</keyword>
<feature type="transmembrane region" description="Helical" evidence="10">
    <location>
        <begin position="293"/>
        <end position="313"/>
    </location>
</feature>
<feature type="region of interest" description="Disordered" evidence="9">
    <location>
        <begin position="1"/>
        <end position="81"/>
    </location>
</feature>
<evidence type="ECO:0000256" key="7">
    <source>
        <dbReference type="ARBA" id="ARBA00023303"/>
    </source>
</evidence>
<feature type="transmembrane region" description="Helical" evidence="10">
    <location>
        <begin position="184"/>
        <end position="206"/>
    </location>
</feature>
<evidence type="ECO:0000256" key="2">
    <source>
        <dbReference type="ARBA" id="ARBA00008017"/>
    </source>
</evidence>
<dbReference type="InterPro" id="IPR023408">
    <property type="entry name" value="MscS_beta-dom_sf"/>
</dbReference>
<feature type="compositionally biased region" description="Low complexity" evidence="9">
    <location>
        <begin position="59"/>
        <end position="81"/>
    </location>
</feature>
<dbReference type="Gene3D" id="2.30.30.60">
    <property type="match status" value="1"/>
</dbReference>
<feature type="compositionally biased region" description="Polar residues" evidence="9">
    <location>
        <begin position="10"/>
        <end position="20"/>
    </location>
</feature>
<name>A0ABQ9N1G0_HEVBR</name>
<dbReference type="PANTHER" id="PTHR31618">
    <property type="entry name" value="MECHANOSENSITIVE ION CHANNEL PROTEIN 5"/>
    <property type="match status" value="1"/>
</dbReference>
<comment type="subcellular location">
    <subcellularLocation>
        <location evidence="1">Membrane</location>
        <topology evidence="1">Multi-pass membrane protein</topology>
    </subcellularLocation>
</comment>
<evidence type="ECO:0000256" key="9">
    <source>
        <dbReference type="SAM" id="MobiDB-lite"/>
    </source>
</evidence>
<feature type="transmembrane region" description="Helical" evidence="10">
    <location>
        <begin position="583"/>
        <end position="606"/>
    </location>
</feature>
<evidence type="ECO:0000259" key="11">
    <source>
        <dbReference type="Pfam" id="PF00924"/>
    </source>
</evidence>
<feature type="compositionally biased region" description="Basic and acidic residues" evidence="9">
    <location>
        <begin position="134"/>
        <end position="143"/>
    </location>
</feature>
<protein>
    <recommendedName>
        <fullName evidence="8">Mechanosensitive ion channel protein</fullName>
    </recommendedName>
</protein>
<evidence type="ECO:0000256" key="1">
    <source>
        <dbReference type="ARBA" id="ARBA00004141"/>
    </source>
</evidence>
<feature type="region of interest" description="Disordered" evidence="9">
    <location>
        <begin position="358"/>
        <end position="407"/>
    </location>
</feature>
<comment type="similarity">
    <text evidence="2 8">Belongs to the MscS (TC 1.A.23) family.</text>
</comment>
<evidence type="ECO:0000256" key="6">
    <source>
        <dbReference type="ARBA" id="ARBA00023136"/>
    </source>
</evidence>
<dbReference type="PIRSF" id="PIRSF017209">
    <property type="entry name" value="Memb_At2g17000_prd"/>
    <property type="match status" value="1"/>
</dbReference>
<evidence type="ECO:0000313" key="12">
    <source>
        <dbReference type="EMBL" id="KAJ9186391.1"/>
    </source>
</evidence>
<dbReference type="InterPro" id="IPR010920">
    <property type="entry name" value="LSM_dom_sf"/>
</dbReference>
<evidence type="ECO:0000256" key="5">
    <source>
        <dbReference type="ARBA" id="ARBA00023065"/>
    </source>
</evidence>
<reference evidence="12" key="1">
    <citation type="journal article" date="2023" name="Plant Biotechnol. J.">
        <title>Chromosome-level wild Hevea brasiliensis genome provides new tools for genomic-assisted breeding and valuable loci to elevate rubber yield.</title>
        <authorList>
            <person name="Cheng H."/>
            <person name="Song X."/>
            <person name="Hu Y."/>
            <person name="Wu T."/>
            <person name="Yang Q."/>
            <person name="An Z."/>
            <person name="Feng S."/>
            <person name="Deng Z."/>
            <person name="Wu W."/>
            <person name="Zeng X."/>
            <person name="Tu M."/>
            <person name="Wang X."/>
            <person name="Huang H."/>
        </authorList>
    </citation>
    <scope>NUCLEOTIDE SEQUENCE</scope>
    <source>
        <strain evidence="12">MT/VB/25A 57/8</strain>
    </source>
</reference>
<evidence type="ECO:0000256" key="3">
    <source>
        <dbReference type="ARBA" id="ARBA00022692"/>
    </source>
</evidence>
<dbReference type="PANTHER" id="PTHR31618:SF8">
    <property type="entry name" value="MECHANOSENSITIVE ION CHANNEL PROTEIN"/>
    <property type="match status" value="1"/>
</dbReference>
<dbReference type="InterPro" id="IPR016688">
    <property type="entry name" value="MscS-like_plants/fungi"/>
</dbReference>
<feature type="transmembrane region" description="Helical" evidence="10">
    <location>
        <begin position="552"/>
        <end position="577"/>
    </location>
</feature>
<keyword evidence="5" id="KW-0406">Ion transport</keyword>
<evidence type="ECO:0000256" key="8">
    <source>
        <dbReference type="PIRNR" id="PIRNR017209"/>
    </source>
</evidence>
<feature type="transmembrane region" description="Helical" evidence="10">
    <location>
        <begin position="265"/>
        <end position="281"/>
    </location>
</feature>
<feature type="domain" description="Mechanosensitive ion channel MscS" evidence="11">
    <location>
        <begin position="602"/>
        <end position="658"/>
    </location>
</feature>
<sequence>MESLRMSLKAYQSQVKQQNHPEGENQALLNDHNHHHMAQSSDSDAQKEEIVVKIDADNASGKETAASKSSSESSSSNFAGSSKKLKVSFGDVLTEAVRQRNKDLLDQEGRCLSLSASFGSKSWRSAVNKTKSRLIDPPEERYQTTETAGYGGDSEEDRDNHHEENDSEDIPEEYKKMNFSALTILQRLILVLVTATLVCSLSIPVIRRQTLWDLPLWKWEIMVLALICGHLVSGWGIKVAVIIFERNFVLRKRVLYFVYGLRKSVQNFLWLGIVLLVWHWIFDKKVEETRNKILQYVTKILICLLVGTFIWLLKTLIVKVLASSFHVNTFFERIQEALFNQYVIETLCGPPLFESQSIEEDDDDDKGASPSDLNAPLLAKSGGGKLKKCPTVGKRPRYSRQTSRKKDEEIPIDRLHKLNHKNISAWNMRRMINIVRHGTLSTLDEQILNSNIEDESLFHIRSENQAKEAAKKIFLKVAKTGSQYIFLDDLMRFMAKEEALRAMHLFGATSESEGISKLSLNSWLVNAFRERRALALSLNDTKTSVDDLHNMLNILVAIIVTIIWLLILGVNITHFLVFISSQLLLVAFIFGDSCKTTFEAIIFLFVMHPFDVGDRCEVDGVQMVVEEMNILTTVFLRYDKQKITYPNFVLATKPIGNFYRSPDMDEIIDFCIHISTPMEKIAIMKERIKEYIEGDKDHWHPSPKIILKDVEDMNKINMSLWVTHKLNFQQMGERLNGRTLLIEQMIKVFKDLNIENRLLPLDVNVRNFQPLVSDRLPSNWTN</sequence>
<keyword evidence="7" id="KW-0407">Ion channel</keyword>
<accession>A0ABQ9N1G0</accession>
<evidence type="ECO:0000256" key="10">
    <source>
        <dbReference type="SAM" id="Phobius"/>
    </source>
</evidence>
<dbReference type="EMBL" id="JARPOI010000002">
    <property type="protein sequence ID" value="KAJ9186391.1"/>
    <property type="molecule type" value="Genomic_DNA"/>
</dbReference>